<comment type="caution">
    <text evidence="2">The sequence shown here is derived from an EMBL/GenBank/DDBJ whole genome shotgun (WGS) entry which is preliminary data.</text>
</comment>
<reference evidence="2" key="1">
    <citation type="submission" date="2021-01" db="EMBL/GenBank/DDBJ databases">
        <title>Genomic Encyclopedia of Type Strains, Phase IV (KMG-IV): sequencing the most valuable type-strain genomes for metagenomic binning, comparative biology and taxonomic classification.</title>
        <authorList>
            <person name="Goeker M."/>
        </authorList>
    </citation>
    <scope>NUCLEOTIDE SEQUENCE</scope>
    <source>
        <strain evidence="2">DSM 21943</strain>
    </source>
</reference>
<sequence>METISFISCVSDEGLYKQCLAHIHQLIVPQETRIETIPIRGAKSMTEGYNQGKKKSNGRFKVYLHQDAFIINPTFLFDLLYLFETNPRLGLFGVIGSIKLPSHGMWWNTPITNKVGKIIEARETFSQTSCTEATYMYEKAEAVDGLLLATQYDIDWLERFNGWHFYDVSQCLLFQQHGYDVGVAHQVCPWVIHYCKKSTMANYYEALPDFQAWREEQNC</sequence>
<accession>A0ABS2SWC4</accession>
<gene>
    <name evidence="2" type="ORF">JOC54_001798</name>
</gene>
<dbReference type="SUPFAM" id="SSF53448">
    <property type="entry name" value="Nucleotide-diphospho-sugar transferases"/>
    <property type="match status" value="1"/>
</dbReference>
<proteinExistence type="predicted"/>
<dbReference type="Proteomes" id="UP001179280">
    <property type="component" value="Unassembled WGS sequence"/>
</dbReference>
<dbReference type="EMBL" id="JAFBCV010000004">
    <property type="protein sequence ID" value="MBM7838542.1"/>
    <property type="molecule type" value="Genomic_DNA"/>
</dbReference>
<dbReference type="Gene3D" id="3.90.550.10">
    <property type="entry name" value="Spore Coat Polysaccharide Biosynthesis Protein SpsA, Chain A"/>
    <property type="match status" value="1"/>
</dbReference>
<organism evidence="2 3">
    <name type="scientific">Shouchella xiaoxiensis</name>
    <dbReference type="NCBI Taxonomy" id="766895"/>
    <lineage>
        <taxon>Bacteria</taxon>
        <taxon>Bacillati</taxon>
        <taxon>Bacillota</taxon>
        <taxon>Bacilli</taxon>
        <taxon>Bacillales</taxon>
        <taxon>Bacillaceae</taxon>
        <taxon>Shouchella</taxon>
    </lineage>
</organism>
<dbReference type="InterPro" id="IPR029044">
    <property type="entry name" value="Nucleotide-diphossugar_trans"/>
</dbReference>
<dbReference type="Pfam" id="PF13712">
    <property type="entry name" value="Glyco_tranf_2_5"/>
    <property type="match status" value="1"/>
</dbReference>
<evidence type="ECO:0000259" key="1">
    <source>
        <dbReference type="Pfam" id="PF13712"/>
    </source>
</evidence>
<name>A0ABS2SWC4_9BACI</name>
<feature type="domain" description="Streptomycin biosynthesis protein StrF" evidence="1">
    <location>
        <begin position="5"/>
        <end position="205"/>
    </location>
</feature>
<keyword evidence="3" id="KW-1185">Reference proteome</keyword>
<dbReference type="RefSeq" id="WP_204465741.1">
    <property type="nucleotide sequence ID" value="NZ_JAFBCV010000004.1"/>
</dbReference>
<evidence type="ECO:0000313" key="3">
    <source>
        <dbReference type="Proteomes" id="UP001179280"/>
    </source>
</evidence>
<evidence type="ECO:0000313" key="2">
    <source>
        <dbReference type="EMBL" id="MBM7838542.1"/>
    </source>
</evidence>
<protein>
    <recommendedName>
        <fullName evidence="1">Streptomycin biosynthesis protein StrF domain-containing protein</fullName>
    </recommendedName>
</protein>
<dbReference type="InterPro" id="IPR059123">
    <property type="entry name" value="StrF_dom"/>
</dbReference>